<evidence type="ECO:0000313" key="4">
    <source>
        <dbReference type="Proteomes" id="UP000287605"/>
    </source>
</evidence>
<dbReference type="PANTHER" id="PTHR46268:SF6">
    <property type="entry name" value="UNIVERSAL STRESS PROTEIN UP12"/>
    <property type="match status" value="1"/>
</dbReference>
<comment type="caution">
    <text evidence="3">The sequence shown here is derived from an EMBL/GenBank/DDBJ whole genome shotgun (WGS) entry which is preliminary data.</text>
</comment>
<dbReference type="SUPFAM" id="SSF52402">
    <property type="entry name" value="Adenine nucleotide alpha hydrolases-like"/>
    <property type="match status" value="1"/>
</dbReference>
<organism evidence="3 4">
    <name type="scientific">Vagococcus elongatus</name>
    <dbReference type="NCBI Taxonomy" id="180344"/>
    <lineage>
        <taxon>Bacteria</taxon>
        <taxon>Bacillati</taxon>
        <taxon>Bacillota</taxon>
        <taxon>Bacilli</taxon>
        <taxon>Lactobacillales</taxon>
        <taxon>Enterococcaceae</taxon>
        <taxon>Vagococcus</taxon>
    </lineage>
</organism>
<gene>
    <name evidence="3" type="ORF">CBF29_10170</name>
</gene>
<dbReference type="InterPro" id="IPR006016">
    <property type="entry name" value="UspA"/>
</dbReference>
<evidence type="ECO:0000313" key="3">
    <source>
        <dbReference type="EMBL" id="RSU10144.1"/>
    </source>
</evidence>
<dbReference type="EMBL" id="NGKA01000016">
    <property type="protein sequence ID" value="RSU10144.1"/>
    <property type="molecule type" value="Genomic_DNA"/>
</dbReference>
<dbReference type="InterPro" id="IPR006015">
    <property type="entry name" value="Universal_stress_UspA"/>
</dbReference>
<sequence>MGKEAFKMSVEFKKILVAFDESEPAKRAFEYAKSLADKYGSHITLLQVLIPVTDYLIPDAFVLRDFVDGQIEIEEKLRKELESKILQSDYARKNAIDVIVMRDTPKNCIVDFAKNNGIDLIVMGATGKHGVQKVFIGSTTSYVMSRATCNVLMIK</sequence>
<name>A0A430AQD6_9ENTE</name>
<keyword evidence="4" id="KW-1185">Reference proteome</keyword>
<dbReference type="Pfam" id="PF00582">
    <property type="entry name" value="Usp"/>
    <property type="match status" value="1"/>
</dbReference>
<comment type="similarity">
    <text evidence="1">Belongs to the universal stress protein A family.</text>
</comment>
<accession>A0A430AQD6</accession>
<dbReference type="Gene3D" id="3.40.50.620">
    <property type="entry name" value="HUPs"/>
    <property type="match status" value="1"/>
</dbReference>
<dbReference type="OrthoDB" id="9777884at2"/>
<evidence type="ECO:0000259" key="2">
    <source>
        <dbReference type="Pfam" id="PF00582"/>
    </source>
</evidence>
<feature type="domain" description="UspA" evidence="2">
    <location>
        <begin position="12"/>
        <end position="155"/>
    </location>
</feature>
<dbReference type="PANTHER" id="PTHR46268">
    <property type="entry name" value="STRESS RESPONSE PROTEIN NHAX"/>
    <property type="match status" value="1"/>
</dbReference>
<dbReference type="InterPro" id="IPR014729">
    <property type="entry name" value="Rossmann-like_a/b/a_fold"/>
</dbReference>
<reference evidence="3 4" key="1">
    <citation type="submission" date="2017-05" db="EMBL/GenBank/DDBJ databases">
        <title>Vagococcus spp. assemblies.</title>
        <authorList>
            <person name="Gulvik C.A."/>
        </authorList>
    </citation>
    <scope>NUCLEOTIDE SEQUENCE [LARGE SCALE GENOMIC DNA]</scope>
    <source>
        <strain evidence="3 4">CCUG 51432</strain>
    </source>
</reference>
<dbReference type="PRINTS" id="PR01438">
    <property type="entry name" value="UNVRSLSTRESS"/>
</dbReference>
<evidence type="ECO:0000256" key="1">
    <source>
        <dbReference type="ARBA" id="ARBA00008791"/>
    </source>
</evidence>
<dbReference type="Proteomes" id="UP000287605">
    <property type="component" value="Unassembled WGS sequence"/>
</dbReference>
<proteinExistence type="inferred from homology"/>
<protein>
    <recommendedName>
        <fullName evidence="2">UspA domain-containing protein</fullName>
    </recommendedName>
</protein>
<dbReference type="CDD" id="cd00293">
    <property type="entry name" value="USP-like"/>
    <property type="match status" value="1"/>
</dbReference>
<dbReference type="AlphaFoldDB" id="A0A430AQD6"/>